<feature type="domain" description="Tetratricopeptide repeat protein 21A/21B C-terminal ARM" evidence="4">
    <location>
        <begin position="166"/>
        <end position="265"/>
    </location>
</feature>
<proteinExistence type="predicted"/>
<dbReference type="Pfam" id="PF25063">
    <property type="entry name" value="ARM_TT21_C"/>
    <property type="match status" value="1"/>
</dbReference>
<feature type="repeat" description="TPR" evidence="3">
    <location>
        <begin position="204"/>
        <end position="237"/>
    </location>
</feature>
<evidence type="ECO:0000313" key="6">
    <source>
        <dbReference type="Proteomes" id="UP000199322"/>
    </source>
</evidence>
<gene>
    <name evidence="5" type="ORF">SAMN04488588_1242</name>
</gene>
<evidence type="ECO:0000256" key="3">
    <source>
        <dbReference type="PROSITE-ProRule" id="PRU00339"/>
    </source>
</evidence>
<evidence type="ECO:0000313" key="5">
    <source>
        <dbReference type="EMBL" id="SDC50755.1"/>
    </source>
</evidence>
<dbReference type="RefSeq" id="WP_091403686.1">
    <property type="nucleotide sequence ID" value="NZ_FMYV01000004.1"/>
</dbReference>
<dbReference type="SUPFAM" id="SSF48452">
    <property type="entry name" value="TPR-like"/>
    <property type="match status" value="1"/>
</dbReference>
<dbReference type="InterPro" id="IPR056834">
    <property type="entry name" value="ARM_TT21_C"/>
</dbReference>
<accession>A0A1G6M725</accession>
<dbReference type="PROSITE" id="PS50005">
    <property type="entry name" value="TPR"/>
    <property type="match status" value="3"/>
</dbReference>
<dbReference type="PANTHER" id="PTHR44227">
    <property type="match status" value="1"/>
</dbReference>
<name>A0A1G6M725_9BACT</name>
<feature type="repeat" description="TPR" evidence="3">
    <location>
        <begin position="170"/>
        <end position="203"/>
    </location>
</feature>
<organism evidence="5 6">
    <name type="scientific">Geotoga petraea</name>
    <dbReference type="NCBI Taxonomy" id="28234"/>
    <lineage>
        <taxon>Bacteria</taxon>
        <taxon>Thermotogati</taxon>
        <taxon>Thermotogota</taxon>
        <taxon>Thermotogae</taxon>
        <taxon>Petrotogales</taxon>
        <taxon>Petrotogaceae</taxon>
        <taxon>Geotoga</taxon>
    </lineage>
</organism>
<dbReference type="Proteomes" id="UP000199322">
    <property type="component" value="Unassembled WGS sequence"/>
</dbReference>
<dbReference type="AlphaFoldDB" id="A0A1G6M725"/>
<dbReference type="SMART" id="SM00028">
    <property type="entry name" value="TPR"/>
    <property type="match status" value="5"/>
</dbReference>
<keyword evidence="6" id="KW-1185">Reference proteome</keyword>
<dbReference type="STRING" id="28234.SAMN04488588_1242"/>
<dbReference type="InterPro" id="IPR011990">
    <property type="entry name" value="TPR-like_helical_dom_sf"/>
</dbReference>
<dbReference type="Gene3D" id="1.25.40.10">
    <property type="entry name" value="Tetratricopeptide repeat domain"/>
    <property type="match status" value="2"/>
</dbReference>
<evidence type="ECO:0000256" key="1">
    <source>
        <dbReference type="ARBA" id="ARBA00022737"/>
    </source>
</evidence>
<feature type="repeat" description="TPR" evidence="3">
    <location>
        <begin position="136"/>
        <end position="169"/>
    </location>
</feature>
<dbReference type="InterPro" id="IPR052346">
    <property type="entry name" value="O-mannosyl-transferase_TMTC"/>
</dbReference>
<dbReference type="InterPro" id="IPR019734">
    <property type="entry name" value="TPR_rpt"/>
</dbReference>
<evidence type="ECO:0000259" key="4">
    <source>
        <dbReference type="Pfam" id="PF25063"/>
    </source>
</evidence>
<keyword evidence="2 3" id="KW-0802">TPR repeat</keyword>
<dbReference type="PROSITE" id="PS50293">
    <property type="entry name" value="TPR_REGION"/>
    <property type="match status" value="1"/>
</dbReference>
<dbReference type="EMBL" id="FMYV01000004">
    <property type="protein sequence ID" value="SDC50755.1"/>
    <property type="molecule type" value="Genomic_DNA"/>
</dbReference>
<reference evidence="5 6" key="1">
    <citation type="submission" date="2016-10" db="EMBL/GenBank/DDBJ databases">
        <authorList>
            <person name="de Groot N.N."/>
        </authorList>
    </citation>
    <scope>NUCLEOTIDE SEQUENCE [LARGE SCALE GENOMIC DNA]</scope>
    <source>
        <strain evidence="5 6">WG14</strain>
    </source>
</reference>
<sequence length="590" mass="69241">MSELKYALVYLELKPDYAKINNLPVKLPLLVQDYKKAVEENKIPLETILRGLEAQYEVQPDEYYASYLVFYLYEKFKKLLEEEDLKGAEIYLQKAASVIKDYRFHFYYGLLLKKSGQEELAEMELKQCTKENPTFAYGFYELGNLMFERKVYDEALDNFMKAIEVKKDFILSYLKIADVYMENGRYEEALDFLNQALKIDKNFAPAYLRLGVIYNQLQRYKDAFLILNRATELENVDFEIYYNLSFTLQKLGRHREAKLAIEKALEKNKEDFILHEYSLILKNLGFFQEAIDVEEQAFEIANDDNKDLILITLLKLSTIIEDIERVEKYYDLLQKEELENSAILFYFFSTLSQNNIKDAKYILEQNKETLYFESLIEKLNNLDVYIDKLENMTNKRISDSILNSITEIGTIDGKELSERLKAKGYNGIALAWLKEDNLQEAKSKPEGVGILTNALLLSGFNYALSERVNSMVSNLLWKDGEGLAFSKLLQKFYIDRVFGEKSPLEIFLEQNLEEVKDMNYKLSKVLVDYDIITMDYDTLMETKMNNFEDAVKVFISALRLDFKTKYIENDEFKDKNVKDVLEFVLNLNDF</sequence>
<protein>
    <submittedName>
        <fullName evidence="5">Flp pilus assembly protein TadD, contains TPR repeats</fullName>
    </submittedName>
</protein>
<keyword evidence="1" id="KW-0677">Repeat</keyword>
<evidence type="ECO:0000256" key="2">
    <source>
        <dbReference type="ARBA" id="ARBA00022803"/>
    </source>
</evidence>
<dbReference type="PANTHER" id="PTHR44227:SF3">
    <property type="entry name" value="PROTEIN O-MANNOSYL-TRANSFERASE TMTC4"/>
    <property type="match status" value="1"/>
</dbReference>